<keyword evidence="2" id="KW-1003">Cell membrane</keyword>
<keyword evidence="5 6" id="KW-0472">Membrane</keyword>
<name>A0ABP7MPL9_9GAMM</name>
<proteinExistence type="predicted"/>
<feature type="transmembrane region" description="Helical" evidence="6">
    <location>
        <begin position="174"/>
        <end position="193"/>
    </location>
</feature>
<evidence type="ECO:0000256" key="1">
    <source>
        <dbReference type="ARBA" id="ARBA00004651"/>
    </source>
</evidence>
<dbReference type="SUPFAM" id="SSF103473">
    <property type="entry name" value="MFS general substrate transporter"/>
    <property type="match status" value="1"/>
</dbReference>
<accession>A0ABP7MPL9</accession>
<feature type="transmembrane region" description="Helical" evidence="6">
    <location>
        <begin position="314"/>
        <end position="334"/>
    </location>
</feature>
<evidence type="ECO:0000259" key="7">
    <source>
        <dbReference type="PROSITE" id="PS50850"/>
    </source>
</evidence>
<sequence length="407" mass="41423">MSRSGPAGSAALPRLADDNLVLVLVIGAGILSAFQVGKAPVALQSLQIDLGADLGAVSWVLSAFALVGAATSLLIGAVSDRVQARQAVTAGLLLQAAGSASGALAESLPWLLAARALEGLGFLAVTVAAPTMVVSSTMPRSRNRAFAAWATFMPVGMAVIMLAAPLLGELGWRGLWWANAVVLAGYAALFAVGTSRPAVGTASQVRHEALLRALRDTLRSPAAWFLAAQFSAYTASFFALFGFLPSILRERLGVGEGAAGIMSAIAIAAGAVGCIACGHLLHRGFRASRLLVLGFSTIAFCSAGILLVPLPGEVAYALCVLFSFVGAFIPVVIFDAAPRLSPRHSLLGSVIGLATQGNNLGIVVGPAVAGAIAGAAGWQWVVPPVVAIALAAAASAYAYRHRLEAAR</sequence>
<feature type="transmembrane region" description="Helical" evidence="6">
    <location>
        <begin position="111"/>
        <end position="134"/>
    </location>
</feature>
<feature type="transmembrane region" description="Helical" evidence="6">
    <location>
        <begin position="378"/>
        <end position="399"/>
    </location>
</feature>
<comment type="subcellular location">
    <subcellularLocation>
        <location evidence="1">Cell membrane</location>
        <topology evidence="1">Multi-pass membrane protein</topology>
    </subcellularLocation>
</comment>
<evidence type="ECO:0000256" key="4">
    <source>
        <dbReference type="ARBA" id="ARBA00022989"/>
    </source>
</evidence>
<reference evidence="9" key="1">
    <citation type="journal article" date="2019" name="Int. J. Syst. Evol. Microbiol.">
        <title>The Global Catalogue of Microorganisms (GCM) 10K type strain sequencing project: providing services to taxonomists for standard genome sequencing and annotation.</title>
        <authorList>
            <consortium name="The Broad Institute Genomics Platform"/>
            <consortium name="The Broad Institute Genome Sequencing Center for Infectious Disease"/>
            <person name="Wu L."/>
            <person name="Ma J."/>
        </authorList>
    </citation>
    <scope>NUCLEOTIDE SEQUENCE [LARGE SCALE GENOMIC DNA]</scope>
    <source>
        <strain evidence="9">JCM 16916</strain>
    </source>
</reference>
<evidence type="ECO:0000313" key="8">
    <source>
        <dbReference type="EMBL" id="GAA3927633.1"/>
    </source>
</evidence>
<keyword evidence="4 6" id="KW-1133">Transmembrane helix</keyword>
<keyword evidence="9" id="KW-1185">Reference proteome</keyword>
<feature type="transmembrane region" description="Helical" evidence="6">
    <location>
        <begin position="56"/>
        <end position="75"/>
    </location>
</feature>
<protein>
    <submittedName>
        <fullName evidence="8">MFS transporter</fullName>
    </submittedName>
</protein>
<dbReference type="PANTHER" id="PTHR43124:SF3">
    <property type="entry name" value="CHLORAMPHENICOL EFFLUX PUMP RV0191"/>
    <property type="match status" value="1"/>
</dbReference>
<dbReference type="Proteomes" id="UP001501727">
    <property type="component" value="Unassembled WGS sequence"/>
</dbReference>
<feature type="transmembrane region" description="Helical" evidence="6">
    <location>
        <begin position="257"/>
        <end position="278"/>
    </location>
</feature>
<gene>
    <name evidence="8" type="ORF">GCM10022229_22040</name>
</gene>
<dbReference type="EMBL" id="BAAAZU010000016">
    <property type="protein sequence ID" value="GAA3927633.1"/>
    <property type="molecule type" value="Genomic_DNA"/>
</dbReference>
<feature type="transmembrane region" description="Helical" evidence="6">
    <location>
        <begin position="146"/>
        <end position="168"/>
    </location>
</feature>
<feature type="transmembrane region" description="Helical" evidence="6">
    <location>
        <begin position="222"/>
        <end position="245"/>
    </location>
</feature>
<evidence type="ECO:0000313" key="9">
    <source>
        <dbReference type="Proteomes" id="UP001501727"/>
    </source>
</evidence>
<keyword evidence="3 6" id="KW-0812">Transmembrane</keyword>
<feature type="transmembrane region" description="Helical" evidence="6">
    <location>
        <begin position="20"/>
        <end position="36"/>
    </location>
</feature>
<dbReference type="InterPro" id="IPR050189">
    <property type="entry name" value="MFS_Efflux_Transporters"/>
</dbReference>
<comment type="caution">
    <text evidence="8">The sequence shown here is derived from an EMBL/GenBank/DDBJ whole genome shotgun (WGS) entry which is preliminary data.</text>
</comment>
<evidence type="ECO:0000256" key="5">
    <source>
        <dbReference type="ARBA" id="ARBA00023136"/>
    </source>
</evidence>
<organism evidence="8 9">
    <name type="scientific">Luteimonas lutimaris</name>
    <dbReference type="NCBI Taxonomy" id="698645"/>
    <lineage>
        <taxon>Bacteria</taxon>
        <taxon>Pseudomonadati</taxon>
        <taxon>Pseudomonadota</taxon>
        <taxon>Gammaproteobacteria</taxon>
        <taxon>Lysobacterales</taxon>
        <taxon>Lysobacteraceae</taxon>
        <taxon>Luteimonas</taxon>
    </lineage>
</organism>
<dbReference type="InterPro" id="IPR020846">
    <property type="entry name" value="MFS_dom"/>
</dbReference>
<feature type="transmembrane region" description="Helical" evidence="6">
    <location>
        <begin position="346"/>
        <end position="372"/>
    </location>
</feature>
<evidence type="ECO:0000256" key="6">
    <source>
        <dbReference type="SAM" id="Phobius"/>
    </source>
</evidence>
<dbReference type="InterPro" id="IPR036259">
    <property type="entry name" value="MFS_trans_sf"/>
</dbReference>
<dbReference type="RefSeq" id="WP_344760048.1">
    <property type="nucleotide sequence ID" value="NZ_BAAAZU010000016.1"/>
</dbReference>
<dbReference type="Gene3D" id="1.20.1250.20">
    <property type="entry name" value="MFS general substrate transporter like domains"/>
    <property type="match status" value="1"/>
</dbReference>
<evidence type="ECO:0000256" key="2">
    <source>
        <dbReference type="ARBA" id="ARBA00022475"/>
    </source>
</evidence>
<dbReference type="CDD" id="cd06174">
    <property type="entry name" value="MFS"/>
    <property type="match status" value="1"/>
</dbReference>
<evidence type="ECO:0000256" key="3">
    <source>
        <dbReference type="ARBA" id="ARBA00022692"/>
    </source>
</evidence>
<dbReference type="PROSITE" id="PS50850">
    <property type="entry name" value="MFS"/>
    <property type="match status" value="1"/>
</dbReference>
<dbReference type="Pfam" id="PF07690">
    <property type="entry name" value="MFS_1"/>
    <property type="match status" value="1"/>
</dbReference>
<dbReference type="InterPro" id="IPR011701">
    <property type="entry name" value="MFS"/>
</dbReference>
<dbReference type="PANTHER" id="PTHR43124">
    <property type="entry name" value="PURINE EFFLUX PUMP PBUE"/>
    <property type="match status" value="1"/>
</dbReference>
<feature type="domain" description="Major facilitator superfamily (MFS) profile" evidence="7">
    <location>
        <begin position="21"/>
        <end position="404"/>
    </location>
</feature>
<feature type="transmembrane region" description="Helical" evidence="6">
    <location>
        <begin position="87"/>
        <end position="105"/>
    </location>
</feature>
<feature type="transmembrane region" description="Helical" evidence="6">
    <location>
        <begin position="290"/>
        <end position="308"/>
    </location>
</feature>